<evidence type="ECO:0000256" key="1">
    <source>
        <dbReference type="ARBA" id="ARBA00011073"/>
    </source>
</evidence>
<evidence type="ECO:0000313" key="9">
    <source>
        <dbReference type="Proteomes" id="UP000481861"/>
    </source>
</evidence>
<dbReference type="EMBL" id="JAADJZ010000008">
    <property type="protein sequence ID" value="KAF2872898.1"/>
    <property type="molecule type" value="Genomic_DNA"/>
</dbReference>
<comment type="caution">
    <text evidence="8">The sequence shown here is derived from an EMBL/GenBank/DDBJ whole genome shotgun (WGS) entry which is preliminary data.</text>
</comment>
<dbReference type="OrthoDB" id="3771718at2759"/>
<dbReference type="PANTHER" id="PTHR43806:SF11">
    <property type="entry name" value="CEREVISIN-RELATED"/>
    <property type="match status" value="1"/>
</dbReference>
<evidence type="ECO:0000313" key="8">
    <source>
        <dbReference type="EMBL" id="KAF2872898.1"/>
    </source>
</evidence>
<evidence type="ECO:0000256" key="2">
    <source>
        <dbReference type="ARBA" id="ARBA00022670"/>
    </source>
</evidence>
<dbReference type="Proteomes" id="UP000481861">
    <property type="component" value="Unassembled WGS sequence"/>
</dbReference>
<keyword evidence="2" id="KW-0645">Protease</keyword>
<evidence type="ECO:0000256" key="3">
    <source>
        <dbReference type="ARBA" id="ARBA00022801"/>
    </source>
</evidence>
<keyword evidence="9" id="KW-1185">Reference proteome</keyword>
<evidence type="ECO:0000259" key="7">
    <source>
        <dbReference type="Pfam" id="PF00082"/>
    </source>
</evidence>
<dbReference type="PANTHER" id="PTHR43806">
    <property type="entry name" value="PEPTIDASE S8"/>
    <property type="match status" value="1"/>
</dbReference>
<organism evidence="8 9">
    <name type="scientific">Massariosphaeria phaeospora</name>
    <dbReference type="NCBI Taxonomy" id="100035"/>
    <lineage>
        <taxon>Eukaryota</taxon>
        <taxon>Fungi</taxon>
        <taxon>Dikarya</taxon>
        <taxon>Ascomycota</taxon>
        <taxon>Pezizomycotina</taxon>
        <taxon>Dothideomycetes</taxon>
        <taxon>Pleosporomycetidae</taxon>
        <taxon>Pleosporales</taxon>
        <taxon>Pleosporales incertae sedis</taxon>
        <taxon>Massariosphaeria</taxon>
    </lineage>
</organism>
<dbReference type="InterPro" id="IPR050131">
    <property type="entry name" value="Peptidase_S8_subtilisin-like"/>
</dbReference>
<dbReference type="Pfam" id="PF00082">
    <property type="entry name" value="Peptidase_S8"/>
    <property type="match status" value="1"/>
</dbReference>
<gene>
    <name evidence="8" type="ORF">BDV95DRAFT_359491</name>
</gene>
<dbReference type="AlphaFoldDB" id="A0A7C8M9N5"/>
<evidence type="ECO:0000256" key="4">
    <source>
        <dbReference type="ARBA" id="ARBA00022825"/>
    </source>
</evidence>
<reference evidence="8 9" key="1">
    <citation type="submission" date="2020-01" db="EMBL/GenBank/DDBJ databases">
        <authorList>
            <consortium name="DOE Joint Genome Institute"/>
            <person name="Haridas S."/>
            <person name="Albert R."/>
            <person name="Binder M."/>
            <person name="Bloem J."/>
            <person name="Labutti K."/>
            <person name="Salamov A."/>
            <person name="Andreopoulos B."/>
            <person name="Baker S.E."/>
            <person name="Barry K."/>
            <person name="Bills G."/>
            <person name="Bluhm B.H."/>
            <person name="Cannon C."/>
            <person name="Castanera R."/>
            <person name="Culley D.E."/>
            <person name="Daum C."/>
            <person name="Ezra D."/>
            <person name="Gonzalez J.B."/>
            <person name="Henrissat B."/>
            <person name="Kuo A."/>
            <person name="Liang C."/>
            <person name="Lipzen A."/>
            <person name="Lutzoni F."/>
            <person name="Magnuson J."/>
            <person name="Mondo S."/>
            <person name="Nolan M."/>
            <person name="Ohm R."/>
            <person name="Pangilinan J."/>
            <person name="Park H.-J.H."/>
            <person name="Ramirez L."/>
            <person name="Alfaro M."/>
            <person name="Sun H."/>
            <person name="Tritt A."/>
            <person name="Yoshinaga Y."/>
            <person name="Zwiers L.-H.L."/>
            <person name="Turgeon B.G."/>
            <person name="Goodwin S.B."/>
            <person name="Spatafora J.W."/>
            <person name="Crous P.W."/>
            <person name="Grigoriev I.V."/>
        </authorList>
    </citation>
    <scope>NUCLEOTIDE SEQUENCE [LARGE SCALE GENOMIC DNA]</scope>
    <source>
        <strain evidence="8 9">CBS 611.86</strain>
    </source>
</reference>
<name>A0A7C8M9N5_9PLEO</name>
<feature type="region of interest" description="Disordered" evidence="5">
    <location>
        <begin position="61"/>
        <end position="83"/>
    </location>
</feature>
<comment type="similarity">
    <text evidence="1">Belongs to the peptidase S8 family.</text>
</comment>
<dbReference type="InterPro" id="IPR036852">
    <property type="entry name" value="Peptidase_S8/S53_dom_sf"/>
</dbReference>
<dbReference type="InterPro" id="IPR022398">
    <property type="entry name" value="Peptidase_S8_His-AS"/>
</dbReference>
<sequence>MMLFLNLLWLFFLQAVCSEAFSDHAGRAVDLNSTSMPGPVLLPFEIRRKERRERVRAKMQLRQAQNNNKPATHVAVPKESKKEDDSAMKTLTEWLRGKVTDPDYMIIATDRDTGNVDGWGALLLKEGAFKEIEENPAFSRVYEEEKPYRRLSIPRPRQLEHGHLGTTAGMLSRMTMSKRAVQWFRQVEASNTLRAVSLPEGETLDEDNPQWDYVYESHAGEGKYIYIIEEGIQTGIFAGSEFPNPLHVATTHSRDRMDEPLDRDEVDNSHGTEVASIACSQAFGVAKSATLVSVKFHGELVDMARAFERVVAHVNHPDRLRNSVIVSAIGGANPTDPVGILDDDVAAKEVHKSIQELLRLGVPVVTPAGDDNDENNSRPNIDFWPSYWEHDNYPLITVGETEHDGSRTDRSQGAGQATTWAPTSGAEVWLKDEEINDEAGGTSLVGGLIATWMASTEQPKWDDSLEGLARVQAIRRFVKEGQGSGWQRQVPDGQRVVWNGATQQDHAGARLEGIEESELNCYDLETRQFGRRDSFEPLIDEMCKAGTGLEPSPVNDVDDYELEYYKEEMRWVKLRVRKPLGKTIRYDFDACKKAMTRILNECDNDPDNKMGWKAGGEVRVGHVIWSIEPQKLRNPWTSEPHGGCKLFGTWSIEIWGQGWSGHHLHDKIRPKWGRNAEWHLNYENAVDHREWSYRAVNNGITQDGSEFHERIEKDWLEKLIRDTVAYNGMGFSCEELTDKDDPTYPNFGG</sequence>
<feature type="chain" id="PRO_5028932434" evidence="6">
    <location>
        <begin position="19"/>
        <end position="749"/>
    </location>
</feature>
<protein>
    <submittedName>
        <fullName evidence="8">Peptidase S8/S53 domain-containing protein</fullName>
    </submittedName>
</protein>
<dbReference type="InterPro" id="IPR000209">
    <property type="entry name" value="Peptidase_S8/S53_dom"/>
</dbReference>
<dbReference type="Gene3D" id="3.40.50.200">
    <property type="entry name" value="Peptidase S8/S53 domain"/>
    <property type="match status" value="1"/>
</dbReference>
<dbReference type="Pfam" id="PF18647">
    <property type="entry name" value="Fungal_lectin_2"/>
    <property type="match status" value="1"/>
</dbReference>
<keyword evidence="3" id="KW-0378">Hydrolase</keyword>
<evidence type="ECO:0000256" key="5">
    <source>
        <dbReference type="SAM" id="MobiDB-lite"/>
    </source>
</evidence>
<dbReference type="PROSITE" id="PS00137">
    <property type="entry name" value="SUBTILASE_HIS"/>
    <property type="match status" value="1"/>
</dbReference>
<accession>A0A7C8M9N5</accession>
<dbReference type="GO" id="GO:0004252">
    <property type="term" value="F:serine-type endopeptidase activity"/>
    <property type="evidence" value="ECO:0007669"/>
    <property type="project" value="InterPro"/>
</dbReference>
<feature type="signal peptide" evidence="6">
    <location>
        <begin position="1"/>
        <end position="18"/>
    </location>
</feature>
<proteinExistence type="inferred from homology"/>
<feature type="domain" description="Peptidase S8/S53" evidence="7">
    <location>
        <begin position="259"/>
        <end position="413"/>
    </location>
</feature>
<keyword evidence="4" id="KW-0720">Serine protease</keyword>
<evidence type="ECO:0000256" key="6">
    <source>
        <dbReference type="SAM" id="SignalP"/>
    </source>
</evidence>
<dbReference type="SUPFAM" id="SSF52743">
    <property type="entry name" value="Subtilisin-like"/>
    <property type="match status" value="1"/>
</dbReference>
<keyword evidence="6" id="KW-0732">Signal</keyword>
<dbReference type="GO" id="GO:0006508">
    <property type="term" value="P:proteolysis"/>
    <property type="evidence" value="ECO:0007669"/>
    <property type="project" value="UniProtKB-KW"/>
</dbReference>